<organism evidence="1">
    <name type="scientific">hydrothermal vent metagenome</name>
    <dbReference type="NCBI Taxonomy" id="652676"/>
    <lineage>
        <taxon>unclassified sequences</taxon>
        <taxon>metagenomes</taxon>
        <taxon>ecological metagenomes</taxon>
    </lineage>
</organism>
<accession>A0A160TCD9</accession>
<reference evidence="1" key="1">
    <citation type="submission" date="2015-10" db="EMBL/GenBank/DDBJ databases">
        <authorList>
            <person name="Gilbert D.G."/>
        </authorList>
    </citation>
    <scope>NUCLEOTIDE SEQUENCE</scope>
</reference>
<gene>
    <name evidence="1" type="ORF">MGWOODY_Tha1484</name>
</gene>
<protein>
    <submittedName>
        <fullName evidence="1">Uncharacterized protein</fullName>
    </submittedName>
</protein>
<proteinExistence type="predicted"/>
<dbReference type="AlphaFoldDB" id="A0A160TCD9"/>
<name>A0A160TCD9_9ZZZZ</name>
<dbReference type="EMBL" id="CZQC01000037">
    <property type="protein sequence ID" value="CUS41258.1"/>
    <property type="molecule type" value="Genomic_DNA"/>
</dbReference>
<evidence type="ECO:0000313" key="1">
    <source>
        <dbReference type="EMBL" id="CUS41258.1"/>
    </source>
</evidence>
<sequence>MQTSTIKLLRALVCMMLMNSLNAVADKVVTDSPVTDLSQFAYPVQDAKEAFKREQYAFVGIQLHDTLETPGVTAREVEVWSTQPVEPLNTRWQSFANIEEDRTALLRLRQYANRYNLMTLKLLKEKRRSDTMRYRY</sequence>